<dbReference type="Proteomes" id="UP000668068">
    <property type="component" value="Unassembled WGS sequence"/>
</dbReference>
<dbReference type="EMBL" id="PJTB01000003">
    <property type="protein sequence ID" value="PWX38502.1"/>
    <property type="molecule type" value="Genomic_DNA"/>
</dbReference>
<dbReference type="Proteomes" id="UP000855421">
    <property type="component" value="Unassembled WGS sequence"/>
</dbReference>
<dbReference type="OrthoDB" id="9779518at2"/>
<dbReference type="Proteomes" id="UP000070260">
    <property type="component" value="Chromosome"/>
</dbReference>
<name>A0A127EF07_CLOPF</name>
<dbReference type="Gene3D" id="3.60.160.10">
    <property type="entry name" value="Mitochondrial biogenesis AIM24"/>
    <property type="match status" value="1"/>
</dbReference>
<dbReference type="AlphaFoldDB" id="A0A127EF07"/>
<evidence type="ECO:0000313" key="4">
    <source>
        <dbReference type="EMBL" id="MBO3417661.1"/>
    </source>
</evidence>
<reference evidence="2" key="3">
    <citation type="journal article" date="2018" name="Genome Biol.">
        <title>SKESA: strategic k-mer extension for scrupulous assemblies.</title>
        <authorList>
            <person name="Souvorov A."/>
            <person name="Agarwala R."/>
            <person name="Lipman D.J."/>
        </authorList>
    </citation>
    <scope>NUCLEOTIDE SEQUENCE</scope>
    <source>
        <strain evidence="2">C25</strain>
    </source>
</reference>
<gene>
    <name evidence="5" type="ORF">CYK91_11155</name>
    <name evidence="2" type="ORF">I9063_001681</name>
    <name evidence="1" type="ORF">JFP838_01815</name>
    <name evidence="3" type="ORF">JJB47_12760</name>
    <name evidence="4" type="ORF">JJB78_14270</name>
    <name evidence="6" type="ORF">NCTC8081_02484</name>
</gene>
<proteinExistence type="predicted"/>
<reference evidence="6 9" key="4">
    <citation type="submission" date="2018-06" db="EMBL/GenBank/DDBJ databases">
        <authorList>
            <consortium name="Pathogen Informatics"/>
            <person name="Doyle S."/>
        </authorList>
    </citation>
    <scope>NUCLEOTIDE SEQUENCE [LARGE SCALE GENOMIC DNA]</scope>
    <source>
        <strain evidence="6 9">NCTC8081</strain>
    </source>
</reference>
<evidence type="ECO:0000313" key="1">
    <source>
        <dbReference type="EMBL" id="AMN34538.1"/>
    </source>
</evidence>
<dbReference type="EMBL" id="JAENRE010000008">
    <property type="protein sequence ID" value="MBO3417661.1"/>
    <property type="molecule type" value="Genomic_DNA"/>
</dbReference>
<sequence>MMNSHEIDFELFGDDMQFVEIELDPRETVVAEAGAMMMMDSSIEMETIFGDGSNSSGSGGFFGKLGGAAKRVLTGESLFMTAFTNMGVGREKVAFASPYPGKIIPVDLRNYGGKLICQKDAFLCAAKGVSIGIDFRRKLGTGFFGGEGFILQKLEGDGMAFIHAGGTIVRKRLLPGQKLKVDTGCLVAMTKDVNYDIEYVKGIKNAVFGGEGIFFASLVGPGEVWIQSLPFSRLASKVVSSAPQVPGSRDVGEGSVLGEFGRLFQD</sequence>
<organism evidence="1 7">
    <name type="scientific">Clostridium perfringens</name>
    <dbReference type="NCBI Taxonomy" id="1502"/>
    <lineage>
        <taxon>Bacteria</taxon>
        <taxon>Bacillati</taxon>
        <taxon>Bacillota</taxon>
        <taxon>Clostridia</taxon>
        <taxon>Eubacteriales</taxon>
        <taxon>Clostridiaceae</taxon>
        <taxon>Clostridium</taxon>
    </lineage>
</organism>
<evidence type="ECO:0000313" key="6">
    <source>
        <dbReference type="EMBL" id="SQC08553.1"/>
    </source>
</evidence>
<dbReference type="Proteomes" id="UP000250234">
    <property type="component" value="Unassembled WGS sequence"/>
</dbReference>
<evidence type="ECO:0000313" key="8">
    <source>
        <dbReference type="Proteomes" id="UP000247117"/>
    </source>
</evidence>
<dbReference type="Pfam" id="PF01987">
    <property type="entry name" value="AIM24"/>
    <property type="match status" value="1"/>
</dbReference>
<protein>
    <submittedName>
        <fullName evidence="2">TIGR00266 family protein</fullName>
    </submittedName>
</protein>
<dbReference type="Proteomes" id="UP000668358">
    <property type="component" value="Unassembled WGS sequence"/>
</dbReference>
<dbReference type="InterPro" id="IPR036983">
    <property type="entry name" value="AIM24_sf"/>
</dbReference>
<reference evidence="5 8" key="2">
    <citation type="journal article" date="2018" name="BMC Genomics">
        <title>Whole genome analysis reveals the diversity and evolutionary relationships between necrotic enteritis-causing strains of Clostridium perfringens.</title>
        <authorList>
            <person name="Lacey J.A."/>
            <person name="Allnutt T.R."/>
            <person name="Vezina B."/>
            <person name="Van T.T.H."/>
            <person name="Stent T."/>
            <person name="Han X."/>
            <person name="Rood J.I."/>
            <person name="Wade B."/>
            <person name="Keyburn A.L."/>
            <person name="Seeman T."/>
            <person name="Chen H."/>
            <person name="Haring V."/>
            <person name="Johanesen P.A."/>
            <person name="Lyras D."/>
            <person name="Moore R.J."/>
        </authorList>
    </citation>
    <scope>NUCLEOTIDE SEQUENCE [LARGE SCALE GENOMIC DNA]</scope>
    <source>
        <strain evidence="5 8">EUR-NE15</strain>
    </source>
</reference>
<dbReference type="NCBIfam" id="TIGR00266">
    <property type="entry name" value="TIGR00266 family protein"/>
    <property type="match status" value="1"/>
</dbReference>
<dbReference type="InterPro" id="IPR002838">
    <property type="entry name" value="AIM24"/>
</dbReference>
<evidence type="ECO:0000313" key="7">
    <source>
        <dbReference type="Proteomes" id="UP000070260"/>
    </source>
</evidence>
<dbReference type="EMBL" id="JAENQP010000008">
    <property type="protein sequence ID" value="MBO3359643.1"/>
    <property type="molecule type" value="Genomic_DNA"/>
</dbReference>
<reference evidence="3 10" key="6">
    <citation type="submission" date="2020-12" db="EMBL/GenBank/DDBJ databases">
        <title>Comparative genomics of Clostridium perfringens reveals patterns of host-associated phylogenetic clades and virulence factors.</title>
        <authorList>
            <person name="Smith A.H."/>
            <person name="Geier R."/>
        </authorList>
    </citation>
    <scope>NUCLEOTIDE SEQUENCE</scope>
    <source>
        <strain evidence="4 10">CHD15829P</strain>
        <strain evidence="3">CHD30677R</strain>
    </source>
</reference>
<reference evidence="1 7" key="1">
    <citation type="journal article" date="2016" name="PLoS ONE">
        <title>Plasmid Characterization and Chromosome Analysis of Two netF+ Clostridium perfringens Isolates Associated with Foal and Canine Necrotizing Enteritis.</title>
        <authorList>
            <person name="Mehdizadeh Gohari I."/>
            <person name="Kropinski A.M."/>
            <person name="Weese S.J."/>
            <person name="Parreira V.R."/>
            <person name="Whitehead A.E."/>
            <person name="Boerlin P."/>
            <person name="Prescott J.F."/>
        </authorList>
    </citation>
    <scope>NUCLEOTIDE SEQUENCE [LARGE SCALE GENOMIC DNA]</scope>
    <source>
        <strain evidence="1 7">JP838</strain>
    </source>
</reference>
<dbReference type="PATRIC" id="fig|1502.176.peg.324"/>
<dbReference type="EMBL" id="UAWO01000002">
    <property type="protein sequence ID" value="SQC08553.1"/>
    <property type="molecule type" value="Genomic_DNA"/>
</dbReference>
<dbReference type="EMBL" id="CP010994">
    <property type="protein sequence ID" value="AMN34538.1"/>
    <property type="molecule type" value="Genomic_DNA"/>
</dbReference>
<evidence type="ECO:0000313" key="3">
    <source>
        <dbReference type="EMBL" id="MBO3359643.1"/>
    </source>
</evidence>
<accession>A0A127EF07</accession>
<dbReference type="SUPFAM" id="SSF51219">
    <property type="entry name" value="TRAP-like"/>
    <property type="match status" value="1"/>
</dbReference>
<evidence type="ECO:0000313" key="5">
    <source>
        <dbReference type="EMBL" id="PWX38502.1"/>
    </source>
</evidence>
<dbReference type="Proteomes" id="UP000247117">
    <property type="component" value="Unassembled WGS sequence"/>
</dbReference>
<dbReference type="EMBL" id="DACTBT010000008">
    <property type="protein sequence ID" value="HAT4298311.1"/>
    <property type="molecule type" value="Genomic_DNA"/>
</dbReference>
<dbReference type="PANTHER" id="PTHR43657">
    <property type="entry name" value="TRYPTOPHAN RNA-BINDING ATTENUATOR PROTEIN-LIKE PROTEIN"/>
    <property type="match status" value="1"/>
</dbReference>
<evidence type="ECO:0000313" key="9">
    <source>
        <dbReference type="Proteomes" id="UP000250234"/>
    </source>
</evidence>
<dbReference type="RefSeq" id="WP_003471391.1">
    <property type="nucleotide sequence ID" value="NZ_CABEEO010000004.1"/>
</dbReference>
<evidence type="ECO:0000313" key="10">
    <source>
        <dbReference type="Proteomes" id="UP000668358"/>
    </source>
</evidence>
<dbReference type="InterPro" id="IPR016031">
    <property type="entry name" value="Trp_RNA-bd_attenuator-like_dom"/>
</dbReference>
<evidence type="ECO:0000313" key="2">
    <source>
        <dbReference type="EMBL" id="HAT4298311.1"/>
    </source>
</evidence>
<reference evidence="2" key="5">
    <citation type="submission" date="2020-07" db="EMBL/GenBank/DDBJ databases">
        <authorList>
            <consortium name="NCBI Pathogen Detection Project"/>
        </authorList>
    </citation>
    <scope>NUCLEOTIDE SEQUENCE</scope>
    <source>
        <strain evidence="2">C25</strain>
    </source>
</reference>
<dbReference type="PANTHER" id="PTHR43657:SF1">
    <property type="entry name" value="ALTERED INHERITANCE OF MITOCHONDRIA PROTEIN 24, MITOCHONDRIAL"/>
    <property type="match status" value="1"/>
</dbReference>